<reference evidence="2 3" key="1">
    <citation type="submission" date="2021-11" db="EMBL/GenBank/DDBJ databases">
        <authorList>
            <person name="Islam A."/>
            <person name="Islam S."/>
            <person name="Flora M.S."/>
            <person name="Rahman M."/>
            <person name="Ziaur R.M."/>
            <person name="Epstein J.H."/>
            <person name="Hassan M."/>
            <person name="Klassen M."/>
            <person name="Woodard K."/>
            <person name="Webb A."/>
            <person name="Webby R.J."/>
            <person name="El Zowalaty M.E."/>
        </authorList>
    </citation>
    <scope>NUCLEOTIDE SEQUENCE [LARGE SCALE GENOMIC DNA]</scope>
    <source>
        <strain evidence="2">Pbs1</strain>
    </source>
</reference>
<sequence>MLLPLNLLLLLLPLSTGQQCAHFSHDVLISRLESHILKCLGSSISPITLSTLIERFGVNDFDRHQPLALVLFSNSSDVLHALSGAVASSLFGASRSPQTVQSIDFQELLESSRTSNFDIRQTIRVALATPLDACPDRNLFVLDNAQALDDAALPVLDLFLDPLNGKRAQYQHYVEGKTDRVYDCTNSVFLFLYKVRASRFPVKSMMSSNHWREYLVQQWTRSEGTIEEFTPEAFVGRLSDGVAVFLPGDDDSIDATFNQFKESNEWRQLCDVQLHDMEDKAIEVVDSTKMYASAALAVVAETVAAKAFMISRAIAMISIPAFLVILTRAKRWNGDQQSREKEALFTGAAAAATILDIERKKCDAKLGTLKL</sequence>
<organism evidence="2 3">
    <name type="scientific">Peronospora belbahrii</name>
    <dbReference type="NCBI Taxonomy" id="622444"/>
    <lineage>
        <taxon>Eukaryota</taxon>
        <taxon>Sar</taxon>
        <taxon>Stramenopiles</taxon>
        <taxon>Oomycota</taxon>
        <taxon>Peronosporomycetes</taxon>
        <taxon>Peronosporales</taxon>
        <taxon>Peronosporaceae</taxon>
        <taxon>Peronospora</taxon>
    </lineage>
</organism>
<protein>
    <submittedName>
        <fullName evidence="2">Uncharacterized protein</fullName>
    </submittedName>
</protein>
<proteinExistence type="predicted"/>
<dbReference type="EMBL" id="CAKLCB010000244">
    <property type="protein sequence ID" value="CAH0517521.1"/>
    <property type="molecule type" value="Genomic_DNA"/>
</dbReference>
<dbReference type="Proteomes" id="UP001158986">
    <property type="component" value="Unassembled WGS sequence"/>
</dbReference>
<gene>
    <name evidence="2" type="ORF">PBS001_LOCUS4129</name>
</gene>
<dbReference type="PANTHER" id="PTHR10760:SF2">
    <property type="entry name" value="LD13476P-RELATED"/>
    <property type="match status" value="1"/>
</dbReference>
<dbReference type="InterPro" id="IPR010448">
    <property type="entry name" value="Torsin"/>
</dbReference>
<dbReference type="PANTHER" id="PTHR10760">
    <property type="entry name" value="TORSIN"/>
    <property type="match status" value="1"/>
</dbReference>
<feature type="chain" id="PRO_5045980456" evidence="1">
    <location>
        <begin position="18"/>
        <end position="371"/>
    </location>
</feature>
<keyword evidence="3" id="KW-1185">Reference proteome</keyword>
<evidence type="ECO:0000256" key="1">
    <source>
        <dbReference type="SAM" id="SignalP"/>
    </source>
</evidence>
<name>A0ABN8CZ23_9STRA</name>
<accession>A0ABN8CZ23</accession>
<feature type="signal peptide" evidence="1">
    <location>
        <begin position="1"/>
        <end position="17"/>
    </location>
</feature>
<evidence type="ECO:0000313" key="3">
    <source>
        <dbReference type="Proteomes" id="UP001158986"/>
    </source>
</evidence>
<evidence type="ECO:0000313" key="2">
    <source>
        <dbReference type="EMBL" id="CAH0517521.1"/>
    </source>
</evidence>
<keyword evidence="1" id="KW-0732">Signal</keyword>
<comment type="caution">
    <text evidence="2">The sequence shown here is derived from an EMBL/GenBank/DDBJ whole genome shotgun (WGS) entry which is preliminary data.</text>
</comment>